<evidence type="ECO:0000259" key="2">
    <source>
        <dbReference type="Pfam" id="PF08327"/>
    </source>
</evidence>
<protein>
    <recommendedName>
        <fullName evidence="2">Activator of Hsp90 ATPase homologue 1/2-like C-terminal domain-containing protein</fullName>
    </recommendedName>
</protein>
<proteinExistence type="inferred from homology"/>
<sequence>MTAETFNPDTDLMLSRRVDVPREAIWRAWTTPSLVTQWFTPAPWRTLACEIDLRPGGLFRTVMQSPEGEEFPNAGCILDVVAGRRLVFTDALGEGFRPNAESFFTAIIELEDDGDGTLYTAYALHKDAAGRQAHEEMGFTEGWGKALDQLVALVKSLD</sequence>
<dbReference type="STRING" id="391936.S7S_03880"/>
<dbReference type="OrthoDB" id="2313602at2"/>
<reference evidence="3 4" key="1">
    <citation type="journal article" date="2012" name="J. Bacteriol.">
        <title>Genome sequence of an alkane-degrading bacterium, Alcanivorax pacificus type strain W11-5, isolated from deep sea sediment.</title>
        <authorList>
            <person name="Lai Q."/>
            <person name="Shao Z."/>
        </authorList>
    </citation>
    <scope>NUCLEOTIDE SEQUENCE [LARGE SCALE GENOMIC DNA]</scope>
    <source>
        <strain evidence="3 4">W11-5</strain>
    </source>
</reference>
<dbReference type="HOGENOM" id="CLU_108923_6_1_6"/>
<comment type="similarity">
    <text evidence="1">Belongs to the AHA1 family.</text>
</comment>
<accession>A0A0B4XKT9</accession>
<feature type="domain" description="Activator of Hsp90 ATPase homologue 1/2-like C-terminal" evidence="2">
    <location>
        <begin position="19"/>
        <end position="154"/>
    </location>
</feature>
<organism evidence="3 4">
    <name type="scientific">Isoalcanivorax pacificus W11-5</name>
    <dbReference type="NCBI Taxonomy" id="391936"/>
    <lineage>
        <taxon>Bacteria</taxon>
        <taxon>Pseudomonadati</taxon>
        <taxon>Pseudomonadota</taxon>
        <taxon>Gammaproteobacteria</taxon>
        <taxon>Oceanospirillales</taxon>
        <taxon>Alcanivoracaceae</taxon>
        <taxon>Isoalcanivorax</taxon>
    </lineage>
</organism>
<dbReference type="RefSeq" id="WP_008738116.1">
    <property type="nucleotide sequence ID" value="NZ_CP004387.1"/>
</dbReference>
<name>A0A0B4XKT9_9GAMM</name>
<gene>
    <name evidence="3" type="ORF">S7S_03880</name>
</gene>
<keyword evidence="4" id="KW-1185">Reference proteome</keyword>
<dbReference type="Gene3D" id="3.30.530.20">
    <property type="match status" value="1"/>
</dbReference>
<dbReference type="SUPFAM" id="SSF55961">
    <property type="entry name" value="Bet v1-like"/>
    <property type="match status" value="1"/>
</dbReference>
<evidence type="ECO:0000313" key="3">
    <source>
        <dbReference type="EMBL" id="AJD47198.1"/>
    </source>
</evidence>
<dbReference type="InterPro" id="IPR023393">
    <property type="entry name" value="START-like_dom_sf"/>
</dbReference>
<dbReference type="AlphaFoldDB" id="A0A0B4XKT9"/>
<dbReference type="EMBL" id="CP004387">
    <property type="protein sequence ID" value="AJD47198.1"/>
    <property type="molecule type" value="Genomic_DNA"/>
</dbReference>
<dbReference type="Proteomes" id="UP000006764">
    <property type="component" value="Chromosome"/>
</dbReference>
<evidence type="ECO:0000313" key="4">
    <source>
        <dbReference type="Proteomes" id="UP000006764"/>
    </source>
</evidence>
<dbReference type="Pfam" id="PF08327">
    <property type="entry name" value="AHSA1"/>
    <property type="match status" value="1"/>
</dbReference>
<dbReference type="InterPro" id="IPR013538">
    <property type="entry name" value="ASHA1/2-like_C"/>
</dbReference>
<dbReference type="KEGG" id="apac:S7S_03880"/>
<evidence type="ECO:0000256" key="1">
    <source>
        <dbReference type="ARBA" id="ARBA00006817"/>
    </source>
</evidence>
<dbReference type="CDD" id="cd08896">
    <property type="entry name" value="SRPBCC_CalC_Aha1-like_3"/>
    <property type="match status" value="1"/>
</dbReference>